<dbReference type="NCBIfam" id="TIGR00751">
    <property type="entry name" value="menA"/>
    <property type="match status" value="1"/>
</dbReference>
<keyword evidence="2 8" id="KW-0474">Menaquinone biosynthesis</keyword>
<protein>
    <recommendedName>
        <fullName evidence="8 9">1,4-dihydroxy-2-naphthoate octaprenyltransferase</fullName>
        <shortName evidence="8">DHNA-octaprenyltransferase</shortName>
        <ecNumber evidence="8 9">2.5.1.74</ecNumber>
    </recommendedName>
</protein>
<keyword evidence="6 8" id="KW-1133">Transmembrane helix</keyword>
<dbReference type="EC" id="2.5.1.74" evidence="8 9"/>
<dbReference type="EMBL" id="JAIQZE010000006">
    <property type="protein sequence ID" value="MBZ9778777.1"/>
    <property type="molecule type" value="Genomic_DNA"/>
</dbReference>
<evidence type="ECO:0000256" key="6">
    <source>
        <dbReference type="ARBA" id="ARBA00022989"/>
    </source>
</evidence>
<comment type="function">
    <text evidence="8">Conversion of 1,4-dihydroxy-2-naphthoate (DHNA) to demethylmenaquinone (DMK).</text>
</comment>
<dbReference type="Proteomes" id="UP001199314">
    <property type="component" value="Unassembled WGS sequence"/>
</dbReference>
<keyword evidence="11" id="KW-1185">Reference proteome</keyword>
<dbReference type="Pfam" id="PF01040">
    <property type="entry name" value="UbiA"/>
    <property type="match status" value="1"/>
</dbReference>
<comment type="similarity">
    <text evidence="8">Belongs to the MenA family. Type 1 subfamily.</text>
</comment>
<evidence type="ECO:0000256" key="8">
    <source>
        <dbReference type="HAMAP-Rule" id="MF_01937"/>
    </source>
</evidence>
<accession>A0ABS7XII3</accession>
<keyword evidence="5 8" id="KW-0812">Transmembrane</keyword>
<feature type="transmembrane region" description="Helical" evidence="8">
    <location>
        <begin position="249"/>
        <end position="266"/>
    </location>
</feature>
<dbReference type="InterPro" id="IPR026046">
    <property type="entry name" value="UBIAD1"/>
</dbReference>
<keyword evidence="3 8" id="KW-1003">Cell membrane</keyword>
<dbReference type="InterPro" id="IPR004657">
    <property type="entry name" value="MenA"/>
</dbReference>
<comment type="caution">
    <text evidence="10">The sequence shown here is derived from an EMBL/GenBank/DDBJ whole genome shotgun (WGS) entry which is preliminary data.</text>
</comment>
<evidence type="ECO:0000256" key="7">
    <source>
        <dbReference type="ARBA" id="ARBA00023136"/>
    </source>
</evidence>
<dbReference type="RefSeq" id="WP_224461127.1">
    <property type="nucleotide sequence ID" value="NZ_JAIQZE010000006.1"/>
</dbReference>
<evidence type="ECO:0000256" key="4">
    <source>
        <dbReference type="ARBA" id="ARBA00022679"/>
    </source>
</evidence>
<gene>
    <name evidence="8 10" type="primary">menA</name>
    <name evidence="10" type="ORF">LB452_07560</name>
</gene>
<feature type="transmembrane region" description="Helical" evidence="8">
    <location>
        <begin position="286"/>
        <end position="303"/>
    </location>
</feature>
<evidence type="ECO:0000256" key="9">
    <source>
        <dbReference type="NCBIfam" id="TIGR00751"/>
    </source>
</evidence>
<organism evidence="10 11">
    <name type="scientific">Psychroflexus longus</name>
    <dbReference type="NCBI Taxonomy" id="2873596"/>
    <lineage>
        <taxon>Bacteria</taxon>
        <taxon>Pseudomonadati</taxon>
        <taxon>Bacteroidota</taxon>
        <taxon>Flavobacteriia</taxon>
        <taxon>Flavobacteriales</taxon>
        <taxon>Flavobacteriaceae</taxon>
        <taxon>Psychroflexus</taxon>
    </lineage>
</organism>
<feature type="transmembrane region" description="Helical" evidence="8">
    <location>
        <begin position="150"/>
        <end position="171"/>
    </location>
</feature>
<evidence type="ECO:0000256" key="3">
    <source>
        <dbReference type="ARBA" id="ARBA00022475"/>
    </source>
</evidence>
<evidence type="ECO:0000256" key="5">
    <source>
        <dbReference type="ARBA" id="ARBA00022692"/>
    </source>
</evidence>
<evidence type="ECO:0000256" key="1">
    <source>
        <dbReference type="ARBA" id="ARBA00004141"/>
    </source>
</evidence>
<evidence type="ECO:0000313" key="10">
    <source>
        <dbReference type="EMBL" id="MBZ9778777.1"/>
    </source>
</evidence>
<feature type="transmembrane region" description="Helical" evidence="8">
    <location>
        <begin position="177"/>
        <end position="196"/>
    </location>
</feature>
<sequence>MTKTAAWISAARLRTLPLSLSGILVGSALAFPSGEFNSVIFWLAMATTLGLQILSNFANDYGDGVKGTDNEERIGPMRALQSGVITDREMKKGIIVTSILTALFALALIYLSFGKDNFLLSLLFIGLGTSAIIAAIKYTVGDSAYGYRGLGDLFVFIFFGLVSVLGVNFLMTKEINLWLLLPAISIGFLSSAVLNLNNMRDENSDRNASKKTLVVIYGKRFAKIYHFSLIAISFFSLSIFLVMSFDSEPIWILVPLLAFIPLVVHLKKIIKYQDPQVLDPELKKVALSTFALSISLFLILFIIY</sequence>
<dbReference type="PIRSF" id="PIRSF005355">
    <property type="entry name" value="UBIAD1"/>
    <property type="match status" value="1"/>
</dbReference>
<evidence type="ECO:0000313" key="11">
    <source>
        <dbReference type="Proteomes" id="UP001199314"/>
    </source>
</evidence>
<dbReference type="PANTHER" id="PTHR13929:SF0">
    <property type="entry name" value="UBIA PRENYLTRANSFERASE DOMAIN-CONTAINING PROTEIN 1"/>
    <property type="match status" value="1"/>
</dbReference>
<reference evidence="11" key="1">
    <citation type="submission" date="2023-07" db="EMBL/GenBank/DDBJ databases">
        <title>Novel species isolated from saline lakes on Tibetan Plateau.</title>
        <authorList>
            <person name="Lu H."/>
        </authorList>
    </citation>
    <scope>NUCLEOTIDE SEQUENCE [LARGE SCALE GENOMIC DNA]</scope>
    <source>
        <strain evidence="11">CAK8W</strain>
    </source>
</reference>
<dbReference type="PANTHER" id="PTHR13929">
    <property type="entry name" value="1,4-DIHYDROXY-2-NAPHTHOATE OCTAPRENYLTRANSFERASE"/>
    <property type="match status" value="1"/>
</dbReference>
<comment type="pathway">
    <text evidence="8">Quinol/quinone metabolism; menaquinone biosynthesis; menaquinol from 1,4-dihydroxy-2-naphthoate: step 1/2.</text>
</comment>
<comment type="catalytic activity">
    <reaction evidence="8">
        <text>an all-trans-polyprenyl diphosphate + 1,4-dihydroxy-2-naphthoate + H(+) = a 2-demethylmenaquinol + CO2 + diphosphate</text>
        <dbReference type="Rhea" id="RHEA:26478"/>
        <dbReference type="Rhea" id="RHEA-COMP:9563"/>
        <dbReference type="Rhea" id="RHEA-COMP:9564"/>
        <dbReference type="ChEBI" id="CHEBI:11173"/>
        <dbReference type="ChEBI" id="CHEBI:15378"/>
        <dbReference type="ChEBI" id="CHEBI:16526"/>
        <dbReference type="ChEBI" id="CHEBI:33019"/>
        <dbReference type="ChEBI" id="CHEBI:55437"/>
        <dbReference type="ChEBI" id="CHEBI:58914"/>
        <dbReference type="EC" id="2.5.1.74"/>
    </reaction>
</comment>
<dbReference type="Gene3D" id="1.10.357.140">
    <property type="entry name" value="UbiA prenyltransferase"/>
    <property type="match status" value="1"/>
</dbReference>
<name>A0ABS7XII3_9FLAO</name>
<feature type="transmembrane region" description="Helical" evidence="8">
    <location>
        <begin position="40"/>
        <end position="58"/>
    </location>
</feature>
<evidence type="ECO:0000256" key="2">
    <source>
        <dbReference type="ARBA" id="ARBA00022428"/>
    </source>
</evidence>
<dbReference type="InterPro" id="IPR044878">
    <property type="entry name" value="UbiA_sf"/>
</dbReference>
<proteinExistence type="inferred from homology"/>
<dbReference type="InterPro" id="IPR000537">
    <property type="entry name" value="UbiA_prenyltransferase"/>
</dbReference>
<dbReference type="HAMAP" id="MF_01937">
    <property type="entry name" value="MenA_1"/>
    <property type="match status" value="1"/>
</dbReference>
<comment type="subcellular location">
    <subcellularLocation>
        <location evidence="8">Cell membrane</location>
        <topology evidence="8">Multi-pass membrane protein</topology>
    </subcellularLocation>
    <subcellularLocation>
        <location evidence="1">Membrane</location>
        <topology evidence="1">Multi-pass membrane protein</topology>
    </subcellularLocation>
</comment>
<feature type="transmembrane region" description="Helical" evidence="8">
    <location>
        <begin position="224"/>
        <end position="243"/>
    </location>
</feature>
<feature type="transmembrane region" description="Helical" evidence="8">
    <location>
        <begin position="94"/>
        <end position="113"/>
    </location>
</feature>
<dbReference type="CDD" id="cd13962">
    <property type="entry name" value="PT_UbiA_UBIAD1"/>
    <property type="match status" value="1"/>
</dbReference>
<keyword evidence="4 8" id="KW-0808">Transferase</keyword>
<keyword evidence="7 8" id="KW-0472">Membrane</keyword>
<feature type="transmembrane region" description="Helical" evidence="8">
    <location>
        <begin position="119"/>
        <end position="138"/>
    </location>
</feature>